<evidence type="ECO:0000259" key="2">
    <source>
        <dbReference type="Pfam" id="PF20233"/>
    </source>
</evidence>
<dbReference type="InterPro" id="IPR046497">
    <property type="entry name" value="DUF6590"/>
</dbReference>
<dbReference type="AlphaFoldDB" id="A0A9P3FFH9"/>
<feature type="compositionally biased region" description="Polar residues" evidence="1">
    <location>
        <begin position="208"/>
        <end position="231"/>
    </location>
</feature>
<gene>
    <name evidence="3" type="ORF">CKM354_000869000</name>
</gene>
<dbReference type="PANTHER" id="PTHR35391:SF5">
    <property type="entry name" value="DUF6590 DOMAIN-CONTAINING PROTEIN"/>
    <property type="match status" value="1"/>
</dbReference>
<proteinExistence type="predicted"/>
<evidence type="ECO:0000313" key="4">
    <source>
        <dbReference type="Proteomes" id="UP000825890"/>
    </source>
</evidence>
<evidence type="ECO:0000313" key="3">
    <source>
        <dbReference type="EMBL" id="GIZ45528.1"/>
    </source>
</evidence>
<dbReference type="Proteomes" id="UP000825890">
    <property type="component" value="Unassembled WGS sequence"/>
</dbReference>
<feature type="compositionally biased region" description="Low complexity" evidence="1">
    <location>
        <begin position="183"/>
        <end position="197"/>
    </location>
</feature>
<evidence type="ECO:0000256" key="1">
    <source>
        <dbReference type="SAM" id="MobiDB-lite"/>
    </source>
</evidence>
<accession>A0A9P3FFH9</accession>
<protein>
    <recommendedName>
        <fullName evidence="2">DUF6590 domain-containing protein</fullName>
    </recommendedName>
</protein>
<feature type="region of interest" description="Disordered" evidence="1">
    <location>
        <begin position="162"/>
        <end position="259"/>
    </location>
</feature>
<dbReference type="GeneID" id="68294265"/>
<keyword evidence="4" id="KW-1185">Reference proteome</keyword>
<feature type="domain" description="DUF6590" evidence="2">
    <location>
        <begin position="285"/>
        <end position="442"/>
    </location>
</feature>
<name>A0A9P3FFH9_9PEZI</name>
<dbReference type="EMBL" id="BOLY01000005">
    <property type="protein sequence ID" value="GIZ45528.1"/>
    <property type="molecule type" value="Genomic_DNA"/>
</dbReference>
<feature type="compositionally biased region" description="Polar residues" evidence="1">
    <location>
        <begin position="238"/>
        <end position="250"/>
    </location>
</feature>
<reference evidence="3 4" key="1">
    <citation type="submission" date="2021-01" db="EMBL/GenBank/DDBJ databases">
        <title>Cercospora kikuchii MAFF 305040 whole genome shotgun sequence.</title>
        <authorList>
            <person name="Kashiwa T."/>
            <person name="Suzuki T."/>
        </authorList>
    </citation>
    <scope>NUCLEOTIDE SEQUENCE [LARGE SCALE GENOMIC DNA]</scope>
    <source>
        <strain evidence="3 4">MAFF 305040</strain>
    </source>
</reference>
<dbReference type="Pfam" id="PF20233">
    <property type="entry name" value="DUF6590"/>
    <property type="match status" value="1"/>
</dbReference>
<sequence>MTSDSATQDLQRLLQRQGWQDLVEMMVAIVKHGLPLTGDPATSAHAAAVRSDRLLMTQHATRHLIEILQETTLNNNGQVVTRQIDKAFGDDLGRVIELMESLRERAQRVARQDQPRDSGTFVVSMSNDVQANASFHDHHQNASLRIDRTNVPMVHSNLVAATSWRPHTAPTTPEVGRPRSICAATSTRPSSPRAPLSPTSPPSAPPYSQVQQFSAAQSGTNGSPSGHTRSSSFHRVRSSTIAYPEASSSRDAGAPHAPVAGPIPDIANLSAESYLHSAFKLRSPKFFKVGRVLTILWSEPQGNDKHSNASNHSECSYVVAYGELAQVKIRRFIIFAQLAQHSLAVPILTYRGRGVENKGDNKADHGIVYTGLTAPQPFPKELPQQQGERGMVPIAIRVTPDDLTVKLAAASRINYAKIYTIEHNVKARAVGMVHDSSLEHFQQQRNEVLTRAYPTVANNT</sequence>
<dbReference type="RefSeq" id="XP_044660015.1">
    <property type="nucleotide sequence ID" value="XM_044804080.1"/>
</dbReference>
<comment type="caution">
    <text evidence="3">The sequence shown here is derived from an EMBL/GenBank/DDBJ whole genome shotgun (WGS) entry which is preliminary data.</text>
</comment>
<dbReference type="OrthoDB" id="3650189at2759"/>
<organism evidence="3 4">
    <name type="scientific">Cercospora kikuchii</name>
    <dbReference type="NCBI Taxonomy" id="84275"/>
    <lineage>
        <taxon>Eukaryota</taxon>
        <taxon>Fungi</taxon>
        <taxon>Dikarya</taxon>
        <taxon>Ascomycota</taxon>
        <taxon>Pezizomycotina</taxon>
        <taxon>Dothideomycetes</taxon>
        <taxon>Dothideomycetidae</taxon>
        <taxon>Mycosphaerellales</taxon>
        <taxon>Mycosphaerellaceae</taxon>
        <taxon>Cercospora</taxon>
    </lineage>
</organism>
<dbReference type="PANTHER" id="PTHR35391">
    <property type="entry name" value="C2H2-TYPE DOMAIN-CONTAINING PROTEIN-RELATED"/>
    <property type="match status" value="1"/>
</dbReference>